<accession>A0A2U2XBW3</accession>
<reference evidence="1 2" key="2">
    <citation type="submission" date="2018-05" db="EMBL/GenBank/DDBJ databases">
        <authorList>
            <person name="Lanie J.A."/>
            <person name="Ng W.-L."/>
            <person name="Kazmierczak K.M."/>
            <person name="Andrzejewski T.M."/>
            <person name="Davidsen T.M."/>
            <person name="Wayne K.J."/>
            <person name="Tettelin H."/>
            <person name="Glass J.I."/>
            <person name="Rusch D."/>
            <person name="Podicherti R."/>
            <person name="Tsui H.-C.T."/>
            <person name="Winkler M.E."/>
        </authorList>
    </citation>
    <scope>NUCLEOTIDE SEQUENCE [LARGE SCALE GENOMIC DNA]</scope>
    <source>
        <strain evidence="1 2">C305</strain>
    </source>
</reference>
<dbReference type="Proteomes" id="UP000245370">
    <property type="component" value="Unassembled WGS sequence"/>
</dbReference>
<dbReference type="EMBL" id="QFRJ01000007">
    <property type="protein sequence ID" value="PWH85240.1"/>
    <property type="molecule type" value="Genomic_DNA"/>
</dbReference>
<name>A0A2U2XBW3_9FLAO</name>
<gene>
    <name evidence="1" type="ORF">DIT68_09890</name>
</gene>
<evidence type="ECO:0000313" key="2">
    <source>
        <dbReference type="Proteomes" id="UP000245370"/>
    </source>
</evidence>
<organism evidence="1 2">
    <name type="scientific">Brumimicrobium oceani</name>
    <dbReference type="NCBI Taxonomy" id="2100725"/>
    <lineage>
        <taxon>Bacteria</taxon>
        <taxon>Pseudomonadati</taxon>
        <taxon>Bacteroidota</taxon>
        <taxon>Flavobacteriia</taxon>
        <taxon>Flavobacteriales</taxon>
        <taxon>Crocinitomicaceae</taxon>
        <taxon>Brumimicrobium</taxon>
    </lineage>
</organism>
<proteinExistence type="predicted"/>
<comment type="caution">
    <text evidence="1">The sequence shown here is derived from an EMBL/GenBank/DDBJ whole genome shotgun (WGS) entry which is preliminary data.</text>
</comment>
<dbReference type="RefSeq" id="WP_109359643.1">
    <property type="nucleotide sequence ID" value="NZ_QFRJ01000007.1"/>
</dbReference>
<keyword evidence="2" id="KW-1185">Reference proteome</keyword>
<reference evidence="1 2" key="1">
    <citation type="submission" date="2018-05" db="EMBL/GenBank/DDBJ databases">
        <title>Brumimicrobium oceani sp. nov., isolated from coastal sediment.</title>
        <authorList>
            <person name="Kou Y."/>
        </authorList>
    </citation>
    <scope>NUCLEOTIDE SEQUENCE [LARGE SCALE GENOMIC DNA]</scope>
    <source>
        <strain evidence="1 2">C305</strain>
    </source>
</reference>
<dbReference type="OrthoDB" id="1366919at2"/>
<evidence type="ECO:0000313" key="1">
    <source>
        <dbReference type="EMBL" id="PWH85240.1"/>
    </source>
</evidence>
<dbReference type="Pfam" id="PF14281">
    <property type="entry name" value="PDDEXK_4"/>
    <property type="match status" value="1"/>
</dbReference>
<dbReference type="InterPro" id="IPR029470">
    <property type="entry name" value="PDDEXK_4"/>
</dbReference>
<protein>
    <submittedName>
        <fullName evidence="1">Uncharacterized protein</fullName>
    </submittedName>
</protein>
<dbReference type="AlphaFoldDB" id="A0A2U2XBW3"/>
<sequence length="206" mass="24807">MNYEINNVSSLPSFFNYKEEDTDNGYETTQDFFLSWTLRCSQEKYKDTNPIVYNYSRKILYALIIGENDNQNIYNVKSEVNESFVVLEVKTYRQWKQIDLLVEIKIRNNNKEEKYVLNIENKWYTNIRTGQLEKSKQAVEEVYNSEFKIVNLLIFCDDEKINESIKNQCTDINYKALSIIDLKRLSNIDNNEISNNYLFDEYWFRF</sequence>